<organism evidence="2 3">
    <name type="scientific">Dictyocaulus viviparus</name>
    <name type="common">Bovine lungworm</name>
    <dbReference type="NCBI Taxonomy" id="29172"/>
    <lineage>
        <taxon>Eukaryota</taxon>
        <taxon>Metazoa</taxon>
        <taxon>Ecdysozoa</taxon>
        <taxon>Nematoda</taxon>
        <taxon>Chromadorea</taxon>
        <taxon>Rhabditida</taxon>
        <taxon>Rhabditina</taxon>
        <taxon>Rhabditomorpha</taxon>
        <taxon>Strongyloidea</taxon>
        <taxon>Metastrongylidae</taxon>
        <taxon>Dictyocaulus</taxon>
    </lineage>
</organism>
<dbReference type="SMART" id="SM00240">
    <property type="entry name" value="FHA"/>
    <property type="match status" value="1"/>
</dbReference>
<name>A0A0D8XLN3_DICVI</name>
<dbReference type="Gene3D" id="2.60.200.20">
    <property type="match status" value="1"/>
</dbReference>
<dbReference type="EMBL" id="KN716401">
    <property type="protein sequence ID" value="KJH45553.1"/>
    <property type="molecule type" value="Genomic_DNA"/>
</dbReference>
<accession>A0A0D8XLN3</accession>
<dbReference type="InterPro" id="IPR008984">
    <property type="entry name" value="SMAD_FHA_dom_sf"/>
</dbReference>
<proteinExistence type="predicted"/>
<reference evidence="2 3" key="1">
    <citation type="submission" date="2013-11" db="EMBL/GenBank/DDBJ databases">
        <title>Draft genome of the bovine lungworm Dictyocaulus viviparus.</title>
        <authorList>
            <person name="Mitreva M."/>
        </authorList>
    </citation>
    <scope>NUCLEOTIDE SEQUENCE [LARGE SCALE GENOMIC DNA]</scope>
    <source>
        <strain evidence="2 3">HannoverDv2000</strain>
    </source>
</reference>
<reference evidence="3" key="2">
    <citation type="journal article" date="2016" name="Sci. Rep.">
        <title>Dictyocaulus viviparus genome, variome and transcriptome elucidate lungworm biology and support future intervention.</title>
        <authorList>
            <person name="McNulty S.N."/>
            <person name="Strube C."/>
            <person name="Rosa B.A."/>
            <person name="Martin J.C."/>
            <person name="Tyagi R."/>
            <person name="Choi Y.J."/>
            <person name="Wang Q."/>
            <person name="Hallsworth Pepin K."/>
            <person name="Zhang X."/>
            <person name="Ozersky P."/>
            <person name="Wilson R.K."/>
            <person name="Sternberg P.W."/>
            <person name="Gasser R.B."/>
            <person name="Mitreva M."/>
        </authorList>
    </citation>
    <scope>NUCLEOTIDE SEQUENCE [LARGE SCALE GENOMIC DNA]</scope>
    <source>
        <strain evidence="3">HannoverDv2000</strain>
    </source>
</reference>
<protein>
    <recommendedName>
        <fullName evidence="1">FHA domain-containing protein</fullName>
    </recommendedName>
</protein>
<dbReference type="Proteomes" id="UP000053766">
    <property type="component" value="Unassembled WGS sequence"/>
</dbReference>
<dbReference type="PROSITE" id="PS50006">
    <property type="entry name" value="FHA_DOMAIN"/>
    <property type="match status" value="1"/>
</dbReference>
<dbReference type="Pfam" id="PF00498">
    <property type="entry name" value="FHA"/>
    <property type="match status" value="1"/>
</dbReference>
<dbReference type="SUPFAM" id="SSF49879">
    <property type="entry name" value="SMAD/FHA domain"/>
    <property type="match status" value="1"/>
</dbReference>
<evidence type="ECO:0000259" key="1">
    <source>
        <dbReference type="PROSITE" id="PS50006"/>
    </source>
</evidence>
<dbReference type="InterPro" id="IPR000253">
    <property type="entry name" value="FHA_dom"/>
</dbReference>
<dbReference type="AlphaFoldDB" id="A0A0D8XLN3"/>
<dbReference type="STRING" id="29172.A0A0D8XLN3"/>
<dbReference type="OrthoDB" id="436852at2759"/>
<gene>
    <name evidence="2" type="ORF">DICVIV_08390</name>
</gene>
<sequence length="129" mass="14807">MPTGSLNANQNLFHLRRIPPNKCRSDPSRGVEATLILLDTFTKFGRNPEKCDVVLTSSVFSSSNMISRDHADIIGVKGASGRIEKYHINDRSLNGTYINDQRKPTFGVWQKNCKHIFYLFPWLYFLKML</sequence>
<evidence type="ECO:0000313" key="3">
    <source>
        <dbReference type="Proteomes" id="UP000053766"/>
    </source>
</evidence>
<keyword evidence="3" id="KW-1185">Reference proteome</keyword>
<feature type="domain" description="FHA" evidence="1">
    <location>
        <begin position="42"/>
        <end position="103"/>
    </location>
</feature>
<evidence type="ECO:0000313" key="2">
    <source>
        <dbReference type="EMBL" id="KJH45553.1"/>
    </source>
</evidence>